<sequence>MADIISLDHLSVTFQQDKEPAVHAVSDVTLHVEKGDIFGVVGYSGAGKSTLVRTINLLQKPTQGTVKVAGKVLFADGQQQIAKKDLQATRRNIGMIFQHFNLLNENTVQDNVIFALKHSDLSDDELENKSLKLLDMVGLKDKAQAYPVQLSGGEQQRVAIARALANDPEILISDEATSALDPRNTNQILDLLKDLNNKLGLTIVLITHEMDAVKRVANKIAVMQKGQIIEQGNLRDVYLRPKKELTRQFVGGSLAAMETLKAFNLGALAPNEQLFQVVFSAANVTKSVILDLYKQLHVDVSMLYGNIEVLGNEPVGTMFILVKGDPDQLNQVQTLLKGENVEVTKIDDRGIWND</sequence>
<dbReference type="Gene3D" id="3.40.50.300">
    <property type="entry name" value="P-loop containing nucleotide triphosphate hydrolases"/>
    <property type="match status" value="1"/>
</dbReference>
<dbReference type="InterPro" id="IPR045865">
    <property type="entry name" value="ACT-like_dom_sf"/>
</dbReference>
<evidence type="ECO:0000256" key="2">
    <source>
        <dbReference type="ARBA" id="ARBA00022475"/>
    </source>
</evidence>
<evidence type="ECO:0000256" key="5">
    <source>
        <dbReference type="ARBA" id="ARBA00022967"/>
    </source>
</evidence>
<evidence type="ECO:0000256" key="1">
    <source>
        <dbReference type="ARBA" id="ARBA00022448"/>
    </source>
</evidence>
<dbReference type="Gene3D" id="3.30.70.260">
    <property type="match status" value="1"/>
</dbReference>
<keyword evidence="2" id="KW-1003">Cell membrane</keyword>
<dbReference type="PANTHER" id="PTHR43166">
    <property type="entry name" value="AMINO ACID IMPORT ATP-BINDING PROTEIN"/>
    <property type="match status" value="1"/>
</dbReference>
<feature type="domain" description="ABC transporter" evidence="8">
    <location>
        <begin position="5"/>
        <end position="250"/>
    </location>
</feature>
<dbReference type="SMART" id="SM00930">
    <property type="entry name" value="NIL"/>
    <property type="match status" value="1"/>
</dbReference>
<evidence type="ECO:0000256" key="6">
    <source>
        <dbReference type="ARBA" id="ARBA00022970"/>
    </source>
</evidence>
<comment type="caution">
    <text evidence="9">The sequence shown here is derived from an EMBL/GenBank/DDBJ whole genome shotgun (WGS) entry which is preliminary data.</text>
</comment>
<dbReference type="GO" id="GO:0005524">
    <property type="term" value="F:ATP binding"/>
    <property type="evidence" value="ECO:0007669"/>
    <property type="project" value="UniProtKB-KW"/>
</dbReference>
<dbReference type="AlphaFoldDB" id="A0A0R2I0C3"/>
<dbReference type="InterPro" id="IPR018449">
    <property type="entry name" value="NIL_domain"/>
</dbReference>
<accession>A0A0R2I0C3</accession>
<dbReference type="InterPro" id="IPR050086">
    <property type="entry name" value="MetN_ABC_transporter-like"/>
</dbReference>
<dbReference type="Proteomes" id="UP000050934">
    <property type="component" value="Unassembled WGS sequence"/>
</dbReference>
<dbReference type="GO" id="GO:0006865">
    <property type="term" value="P:amino acid transport"/>
    <property type="evidence" value="ECO:0007669"/>
    <property type="project" value="UniProtKB-KW"/>
</dbReference>
<dbReference type="PROSITE" id="PS50893">
    <property type="entry name" value="ABC_TRANSPORTER_2"/>
    <property type="match status" value="1"/>
</dbReference>
<organism evidence="9 10">
    <name type="scientific">Limosilactobacillus secaliphilus</name>
    <dbReference type="NCBI Taxonomy" id="396268"/>
    <lineage>
        <taxon>Bacteria</taxon>
        <taxon>Bacillati</taxon>
        <taxon>Bacillota</taxon>
        <taxon>Bacilli</taxon>
        <taxon>Lactobacillales</taxon>
        <taxon>Lactobacillaceae</taxon>
        <taxon>Limosilactobacillus</taxon>
    </lineage>
</organism>
<gene>
    <name evidence="9" type="ORF">IV45_GL001058</name>
</gene>
<dbReference type="SUPFAM" id="SSF55021">
    <property type="entry name" value="ACT-like"/>
    <property type="match status" value="1"/>
</dbReference>
<proteinExistence type="predicted"/>
<keyword evidence="3" id="KW-0547">Nucleotide-binding</keyword>
<dbReference type="InterPro" id="IPR003593">
    <property type="entry name" value="AAA+_ATPase"/>
</dbReference>
<dbReference type="Pfam" id="PF00005">
    <property type="entry name" value="ABC_tran"/>
    <property type="match status" value="1"/>
</dbReference>
<evidence type="ECO:0000256" key="3">
    <source>
        <dbReference type="ARBA" id="ARBA00022741"/>
    </source>
</evidence>
<name>A0A0R2I0C3_9LACO</name>
<evidence type="ECO:0000256" key="4">
    <source>
        <dbReference type="ARBA" id="ARBA00022840"/>
    </source>
</evidence>
<dbReference type="SUPFAM" id="SSF52540">
    <property type="entry name" value="P-loop containing nucleoside triphosphate hydrolases"/>
    <property type="match status" value="1"/>
</dbReference>
<keyword evidence="1" id="KW-0813">Transport</keyword>
<dbReference type="PANTHER" id="PTHR43166:SF30">
    <property type="entry name" value="METHIONINE IMPORT ATP-BINDING PROTEIN METN"/>
    <property type="match status" value="1"/>
</dbReference>
<dbReference type="SMART" id="SM00382">
    <property type="entry name" value="AAA"/>
    <property type="match status" value="1"/>
</dbReference>
<reference evidence="9 10" key="1">
    <citation type="journal article" date="2015" name="Genome Announc.">
        <title>Expanding the biotechnology potential of lactobacilli through comparative genomics of 213 strains and associated genera.</title>
        <authorList>
            <person name="Sun Z."/>
            <person name="Harris H.M."/>
            <person name="McCann A."/>
            <person name="Guo C."/>
            <person name="Argimon S."/>
            <person name="Zhang W."/>
            <person name="Yang X."/>
            <person name="Jeffery I.B."/>
            <person name="Cooney J.C."/>
            <person name="Kagawa T.F."/>
            <person name="Liu W."/>
            <person name="Song Y."/>
            <person name="Salvetti E."/>
            <person name="Wrobel A."/>
            <person name="Rasinkangas P."/>
            <person name="Parkhill J."/>
            <person name="Rea M.C."/>
            <person name="O'Sullivan O."/>
            <person name="Ritari J."/>
            <person name="Douillard F.P."/>
            <person name="Paul Ross R."/>
            <person name="Yang R."/>
            <person name="Briner A.E."/>
            <person name="Felis G.E."/>
            <person name="de Vos W.M."/>
            <person name="Barrangou R."/>
            <person name="Klaenhammer T.R."/>
            <person name="Caufield P.W."/>
            <person name="Cui Y."/>
            <person name="Zhang H."/>
            <person name="O'Toole P.W."/>
        </authorList>
    </citation>
    <scope>NUCLEOTIDE SEQUENCE [LARGE SCALE GENOMIC DNA]</scope>
    <source>
        <strain evidence="9 10">DSM 17896</strain>
    </source>
</reference>
<evidence type="ECO:0000256" key="7">
    <source>
        <dbReference type="ARBA" id="ARBA00023136"/>
    </source>
</evidence>
<dbReference type="RefSeq" id="WP_057742236.1">
    <property type="nucleotide sequence ID" value="NZ_JQBW01000010.1"/>
</dbReference>
<keyword evidence="4 9" id="KW-0067">ATP-binding</keyword>
<dbReference type="STRING" id="396268.IV45_GL001058"/>
<dbReference type="EMBL" id="JQBW01000010">
    <property type="protein sequence ID" value="KRN58607.1"/>
    <property type="molecule type" value="Genomic_DNA"/>
</dbReference>
<dbReference type="OrthoDB" id="9802264at2"/>
<keyword evidence="10" id="KW-1185">Reference proteome</keyword>
<dbReference type="InterPro" id="IPR003439">
    <property type="entry name" value="ABC_transporter-like_ATP-bd"/>
</dbReference>
<dbReference type="PROSITE" id="PS00211">
    <property type="entry name" value="ABC_TRANSPORTER_1"/>
    <property type="match status" value="1"/>
</dbReference>
<dbReference type="Pfam" id="PF09383">
    <property type="entry name" value="NIL"/>
    <property type="match status" value="1"/>
</dbReference>
<keyword evidence="6" id="KW-0029">Amino-acid transport</keyword>
<dbReference type="GO" id="GO:0016887">
    <property type="term" value="F:ATP hydrolysis activity"/>
    <property type="evidence" value="ECO:0007669"/>
    <property type="project" value="InterPro"/>
</dbReference>
<dbReference type="PATRIC" id="fig|396268.3.peg.1070"/>
<dbReference type="InterPro" id="IPR027417">
    <property type="entry name" value="P-loop_NTPase"/>
</dbReference>
<evidence type="ECO:0000313" key="9">
    <source>
        <dbReference type="EMBL" id="KRN58607.1"/>
    </source>
</evidence>
<evidence type="ECO:0000259" key="8">
    <source>
        <dbReference type="PROSITE" id="PS50893"/>
    </source>
</evidence>
<evidence type="ECO:0000313" key="10">
    <source>
        <dbReference type="Proteomes" id="UP000050934"/>
    </source>
</evidence>
<dbReference type="InterPro" id="IPR017871">
    <property type="entry name" value="ABC_transporter-like_CS"/>
</dbReference>
<protein>
    <submittedName>
        <fullName evidence="9">D-methionine ABC transporter, ATP-binding protein</fullName>
    </submittedName>
</protein>
<keyword evidence="7" id="KW-0472">Membrane</keyword>
<keyword evidence="5" id="KW-1278">Translocase</keyword>